<proteinExistence type="predicted"/>
<dbReference type="Gramene" id="OIT39742">
    <property type="protein sequence ID" value="OIT39742"/>
    <property type="gene ID" value="A4A49_23778"/>
</dbReference>
<evidence type="ECO:0000256" key="2">
    <source>
        <dbReference type="SAM" id="MobiDB-lite"/>
    </source>
</evidence>
<dbReference type="PANTHER" id="PTHR33499">
    <property type="entry name" value="OS12G0282400 PROTEIN-RELATED"/>
    <property type="match status" value="1"/>
</dbReference>
<reference evidence="3" key="1">
    <citation type="submission" date="2016-11" db="EMBL/GenBank/DDBJ databases">
        <title>The genome of Nicotiana attenuata.</title>
        <authorList>
            <person name="Xu S."/>
            <person name="Brockmoeller T."/>
            <person name="Gaquerel E."/>
            <person name="Navarro A."/>
            <person name="Kuhl H."/>
            <person name="Gase K."/>
            <person name="Ling Z."/>
            <person name="Zhou W."/>
            <person name="Kreitzer C."/>
            <person name="Stanke M."/>
            <person name="Tang H."/>
            <person name="Lyons E."/>
            <person name="Pandey P."/>
            <person name="Pandey S.P."/>
            <person name="Timmermann B."/>
            <person name="Baldwin I.T."/>
        </authorList>
    </citation>
    <scope>NUCLEOTIDE SEQUENCE [LARGE SCALE GENOMIC DNA]</scope>
    <source>
        <strain evidence="3">UT</strain>
    </source>
</reference>
<feature type="compositionally biased region" description="Polar residues" evidence="2">
    <location>
        <begin position="62"/>
        <end position="75"/>
    </location>
</feature>
<keyword evidence="1" id="KW-0175">Coiled coil</keyword>
<feature type="region of interest" description="Disordered" evidence="2">
    <location>
        <begin position="1"/>
        <end position="99"/>
    </location>
</feature>
<evidence type="ECO:0000256" key="1">
    <source>
        <dbReference type="SAM" id="Coils"/>
    </source>
</evidence>
<evidence type="ECO:0000313" key="4">
    <source>
        <dbReference type="Proteomes" id="UP000187609"/>
    </source>
</evidence>
<feature type="compositionally biased region" description="Polar residues" evidence="2">
    <location>
        <begin position="24"/>
        <end position="55"/>
    </location>
</feature>
<feature type="coiled-coil region" evidence="1">
    <location>
        <begin position="253"/>
        <end position="289"/>
    </location>
</feature>
<keyword evidence="4" id="KW-1185">Reference proteome</keyword>
<name>A0A314LDW9_NICAT</name>
<protein>
    <submittedName>
        <fullName evidence="3">Uncharacterized protein</fullName>
    </submittedName>
</protein>
<dbReference type="AlphaFoldDB" id="A0A314LDW9"/>
<sequence length="319" mass="36658">MVQMTGRGEGRSGTGRGRGHFQGRDNSGVMSQPQVQPIGNTAASRETGESNNPSQEPLERGQISSNPWQRPSLETESSRNLDRSVLPSPEVENGADDIDRAVGPRARDIVNYCGLIMRSTISFHDENWQKIVSKHGEAMWLKVKDKFEVLGGVREHVFQAFVIDTMRRLFRSWKARLSIHYSRRVAKGNILSRRPEDVELEDWEYLVEYFGSPNFKGMERSLQKSDTRKRQIQEASVSSAIEIVRQEMQADMDRKLQEEREQMAAELKRNMEQELQRKLEEKLEHVNLEVDNRISLEVARKIQEQLGAFMTRMQQGQGS</sequence>
<dbReference type="EMBL" id="MJEQ01000082">
    <property type="protein sequence ID" value="OIT39742.1"/>
    <property type="molecule type" value="Genomic_DNA"/>
</dbReference>
<organism evidence="3 4">
    <name type="scientific">Nicotiana attenuata</name>
    <name type="common">Coyote tobacco</name>
    <dbReference type="NCBI Taxonomy" id="49451"/>
    <lineage>
        <taxon>Eukaryota</taxon>
        <taxon>Viridiplantae</taxon>
        <taxon>Streptophyta</taxon>
        <taxon>Embryophyta</taxon>
        <taxon>Tracheophyta</taxon>
        <taxon>Spermatophyta</taxon>
        <taxon>Magnoliopsida</taxon>
        <taxon>eudicotyledons</taxon>
        <taxon>Gunneridae</taxon>
        <taxon>Pentapetalae</taxon>
        <taxon>asterids</taxon>
        <taxon>lamiids</taxon>
        <taxon>Solanales</taxon>
        <taxon>Solanaceae</taxon>
        <taxon>Nicotianoideae</taxon>
        <taxon>Nicotianeae</taxon>
        <taxon>Nicotiana</taxon>
    </lineage>
</organism>
<evidence type="ECO:0000313" key="3">
    <source>
        <dbReference type="EMBL" id="OIT39742.1"/>
    </source>
</evidence>
<gene>
    <name evidence="3" type="ORF">A4A49_23778</name>
</gene>
<accession>A0A314LDW9</accession>
<dbReference type="PANTHER" id="PTHR33499:SF27">
    <property type="entry name" value="TRANSPOSASE TNP1_EN_SPM-LIKE DOMAIN-CONTAINING PROTEIN"/>
    <property type="match status" value="1"/>
</dbReference>
<comment type="caution">
    <text evidence="3">The sequence shown here is derived from an EMBL/GenBank/DDBJ whole genome shotgun (WGS) entry which is preliminary data.</text>
</comment>
<dbReference type="Proteomes" id="UP000187609">
    <property type="component" value="Unassembled WGS sequence"/>
</dbReference>
<dbReference type="SMR" id="A0A314LDW9"/>